<keyword evidence="1" id="KW-0472">Membrane</keyword>
<keyword evidence="1" id="KW-0812">Transmembrane</keyword>
<organism evidence="2 3">
    <name type="scientific">Winogradskyella alexanderae</name>
    <dbReference type="NCBI Taxonomy" id="2877123"/>
    <lineage>
        <taxon>Bacteria</taxon>
        <taxon>Pseudomonadati</taxon>
        <taxon>Bacteroidota</taxon>
        <taxon>Flavobacteriia</taxon>
        <taxon>Flavobacteriales</taxon>
        <taxon>Flavobacteriaceae</taxon>
        <taxon>Winogradskyella</taxon>
    </lineage>
</organism>
<proteinExistence type="predicted"/>
<keyword evidence="1" id="KW-1133">Transmembrane helix</keyword>
<name>A0ABS7XV50_9FLAO</name>
<evidence type="ECO:0000313" key="3">
    <source>
        <dbReference type="Proteomes" id="UP001198901"/>
    </source>
</evidence>
<reference evidence="3" key="1">
    <citation type="submission" date="2023-07" db="EMBL/GenBank/DDBJ databases">
        <authorList>
            <person name="Yue Y."/>
        </authorList>
    </citation>
    <scope>NUCLEOTIDE SEQUENCE [LARGE SCALE GENOMIC DNA]</scope>
    <source>
        <strain evidence="3">D23</strain>
    </source>
</reference>
<dbReference type="RefSeq" id="WP_224531898.1">
    <property type="nucleotide sequence ID" value="NZ_JAIUJR010000021.1"/>
</dbReference>
<dbReference type="EMBL" id="JAIUJR010000021">
    <property type="protein sequence ID" value="MCA0133902.1"/>
    <property type="molecule type" value="Genomic_DNA"/>
</dbReference>
<dbReference type="Proteomes" id="UP001198901">
    <property type="component" value="Unassembled WGS sequence"/>
</dbReference>
<protein>
    <submittedName>
        <fullName evidence="2">Uncharacterized protein</fullName>
    </submittedName>
</protein>
<keyword evidence="3" id="KW-1185">Reference proteome</keyword>
<evidence type="ECO:0000256" key="1">
    <source>
        <dbReference type="SAM" id="Phobius"/>
    </source>
</evidence>
<sequence length="56" mass="6459">MKNMKIPKRKTIILNKYIGFLMFIQIGGNGFVYDTLRGLARNLANKNRVENPRGFS</sequence>
<accession>A0ABS7XV50</accession>
<feature type="transmembrane region" description="Helical" evidence="1">
    <location>
        <begin position="12"/>
        <end position="33"/>
    </location>
</feature>
<evidence type="ECO:0000313" key="2">
    <source>
        <dbReference type="EMBL" id="MCA0133902.1"/>
    </source>
</evidence>
<gene>
    <name evidence="2" type="ORF">LBU54_15020</name>
</gene>
<comment type="caution">
    <text evidence="2">The sequence shown here is derived from an EMBL/GenBank/DDBJ whole genome shotgun (WGS) entry which is preliminary data.</text>
</comment>